<dbReference type="RefSeq" id="WP_126996064.1">
    <property type="nucleotide sequence ID" value="NZ_JBNPXW010000007.1"/>
</dbReference>
<gene>
    <name evidence="1" type="ORF">EJ913_06665</name>
</gene>
<keyword evidence="2" id="KW-1185">Reference proteome</keyword>
<comment type="caution">
    <text evidence="1">The sequence shown here is derived from an EMBL/GenBank/DDBJ whole genome shotgun (WGS) entry which is preliminary data.</text>
</comment>
<protein>
    <submittedName>
        <fullName evidence="1">Uncharacterized protein</fullName>
    </submittedName>
</protein>
<evidence type="ECO:0000313" key="2">
    <source>
        <dbReference type="Proteomes" id="UP000280346"/>
    </source>
</evidence>
<dbReference type="AlphaFoldDB" id="A0A433JBY3"/>
<evidence type="ECO:0000313" key="1">
    <source>
        <dbReference type="EMBL" id="RUQ74046.1"/>
    </source>
</evidence>
<dbReference type="EMBL" id="RZIJ01000004">
    <property type="protein sequence ID" value="RUQ74046.1"/>
    <property type="molecule type" value="Genomic_DNA"/>
</dbReference>
<dbReference type="OrthoDB" id="7303260at2"/>
<organism evidence="1 2">
    <name type="scientific">Azospirillum doebereinerae</name>
    <dbReference type="NCBI Taxonomy" id="92933"/>
    <lineage>
        <taxon>Bacteria</taxon>
        <taxon>Pseudomonadati</taxon>
        <taxon>Pseudomonadota</taxon>
        <taxon>Alphaproteobacteria</taxon>
        <taxon>Rhodospirillales</taxon>
        <taxon>Azospirillaceae</taxon>
        <taxon>Azospirillum</taxon>
    </lineage>
</organism>
<accession>A0A433JBY3</accession>
<name>A0A433JBY3_9PROT</name>
<reference evidence="1 2" key="1">
    <citation type="submission" date="2018-12" db="EMBL/GenBank/DDBJ databases">
        <authorList>
            <person name="Yang Y."/>
        </authorList>
    </citation>
    <scope>NUCLEOTIDE SEQUENCE [LARGE SCALE GENOMIC DNA]</scope>
    <source>
        <strain evidence="1 2">GSF71</strain>
    </source>
</reference>
<dbReference type="Proteomes" id="UP000280346">
    <property type="component" value="Unassembled WGS sequence"/>
</dbReference>
<proteinExistence type="predicted"/>
<sequence>MTGFSIAGNAWGIHTVLHKGLGAAELTGWQTALREAAVRCGASGRRWGVIADIRALTPAEGAAVAAALTELAERPDLERGAVIAAEDGQAERFGQASGGRDPGRKLRVLAVEGRDRVQIAAAYGWTLNGTEPCHAHGVPAGTVVAFPARSMTGMAGLRKAS</sequence>